<gene>
    <name evidence="1" type="ORF">FYJ26_01180</name>
</gene>
<keyword evidence="2" id="KW-1185">Reference proteome</keyword>
<reference evidence="1 2" key="1">
    <citation type="submission" date="2019-08" db="EMBL/GenBank/DDBJ databases">
        <title>In-depth cultivation of the pig gut microbiome towards novel bacterial diversity and tailored functional studies.</title>
        <authorList>
            <person name="Wylensek D."/>
            <person name="Hitch T.C.A."/>
            <person name="Clavel T."/>
        </authorList>
    </citation>
    <scope>NUCLEOTIDE SEQUENCE [LARGE SCALE GENOMIC DNA]</scope>
    <source>
        <strain evidence="1 2">WCA-380-WT-2B</strain>
    </source>
</reference>
<protein>
    <submittedName>
        <fullName evidence="1">Uncharacterized protein</fullName>
    </submittedName>
</protein>
<evidence type="ECO:0000313" key="2">
    <source>
        <dbReference type="Proteomes" id="UP000441925"/>
    </source>
</evidence>
<comment type="caution">
    <text evidence="1">The sequence shown here is derived from an EMBL/GenBank/DDBJ whole genome shotgun (WGS) entry which is preliminary data.</text>
</comment>
<organism evidence="1 2">
    <name type="scientific">Anaerococcus porci</name>
    <dbReference type="NCBI Taxonomy" id="2652269"/>
    <lineage>
        <taxon>Bacteria</taxon>
        <taxon>Bacillati</taxon>
        <taxon>Bacillota</taxon>
        <taxon>Tissierellia</taxon>
        <taxon>Tissierellales</taxon>
        <taxon>Peptoniphilaceae</taxon>
        <taxon>Anaerococcus</taxon>
    </lineage>
</organism>
<dbReference type="EMBL" id="VULQ01000001">
    <property type="protein sequence ID" value="MSS77057.1"/>
    <property type="molecule type" value="Genomic_DNA"/>
</dbReference>
<evidence type="ECO:0000313" key="1">
    <source>
        <dbReference type="EMBL" id="MSS77057.1"/>
    </source>
</evidence>
<dbReference type="AlphaFoldDB" id="A0A6N7VTA9"/>
<dbReference type="Proteomes" id="UP000441925">
    <property type="component" value="Unassembled WGS sequence"/>
</dbReference>
<proteinExistence type="predicted"/>
<dbReference type="InterPro" id="IPR046242">
    <property type="entry name" value="DUF6275"/>
</dbReference>
<accession>A0A6N7VTA9</accession>
<sequence length="103" mass="12239">MKHEDFIEIAKREVVSFEACRVEIPLDISEQFDVKDVFVVWSCKTLQNSKALLSMPHKGALYYEFTLNGDKEEIYMNAYRKLVNKKLDKNYIKSNHKDIYERT</sequence>
<dbReference type="Pfam" id="PF19791">
    <property type="entry name" value="DUF6275"/>
    <property type="match status" value="1"/>
</dbReference>
<name>A0A6N7VTA9_9FIRM</name>
<dbReference type="RefSeq" id="WP_154538905.1">
    <property type="nucleotide sequence ID" value="NZ_JAXDSU010000029.1"/>
</dbReference>